<dbReference type="PANTHER" id="PTHR43818:SF1">
    <property type="entry name" value="GLYCOSYL HYDROLASE FAMILY 109 PROTEIN"/>
    <property type="match status" value="1"/>
</dbReference>
<dbReference type="NCBIfam" id="TIGR01409">
    <property type="entry name" value="TAT_signal_seq"/>
    <property type="match status" value="1"/>
</dbReference>
<dbReference type="Pfam" id="PF21252">
    <property type="entry name" value="Glyco_hydro_109_C"/>
    <property type="match status" value="1"/>
</dbReference>
<dbReference type="Gene3D" id="3.40.50.720">
    <property type="entry name" value="NAD(P)-binding Rossmann-like Domain"/>
    <property type="match status" value="1"/>
</dbReference>
<dbReference type="Gene3D" id="3.30.360.10">
    <property type="entry name" value="Dihydrodipicolinate Reductase, domain 2"/>
    <property type="match status" value="1"/>
</dbReference>
<evidence type="ECO:0000256" key="1">
    <source>
        <dbReference type="ARBA" id="ARBA00001911"/>
    </source>
</evidence>
<name>A0AA49JW60_9BACT</name>
<keyword evidence="10" id="KW-1185">Reference proteome</keyword>
<dbReference type="Proteomes" id="UP001229955">
    <property type="component" value="Chromosome"/>
</dbReference>
<evidence type="ECO:0000256" key="4">
    <source>
        <dbReference type="ARBA" id="ARBA00023027"/>
    </source>
</evidence>
<dbReference type="InterPro" id="IPR050463">
    <property type="entry name" value="Gfo/Idh/MocA_oxidrdct_glycsds"/>
</dbReference>
<proteinExistence type="inferred from homology"/>
<keyword evidence="5" id="KW-0326">Glycosidase</keyword>
<protein>
    <submittedName>
        <fullName evidence="8">Gfo/Idh/MocA family oxidoreductase</fullName>
    </submittedName>
</protein>
<comment type="cofactor">
    <cofactor evidence="1">
        <name>NAD(+)</name>
        <dbReference type="ChEBI" id="CHEBI:57540"/>
    </cofactor>
</comment>
<dbReference type="AlphaFoldDB" id="A0AA49JW60"/>
<sequence>MTDAMDRRDLLKQALAAGAGLAAASALTPLPGIAESIDAIRAPQAAPPRPAGASTMKGVPFERRDTVRFAIVGTGLRGRSILSELLAIDGVQIVAVADIAPEKAARAVKMCTDAGRAEPAVYTNGPRDYERLVQRDDIDFVYTATPWEWHTPVMLAAMRAGKHGGTECNTGITLQDLWSLVDESERSRRHCLQLENCNYGYNEMLVNRLVHDGVLGEIQHGAAAYIHDLRTILFENRDEGLWRRDWHTKIDGNLYPTHGLGPVAWYMDIHKGDAFDYMVSMSTEERGLTLHREATVSDRSDPKWRERYVTGDLNTSLIRTKRGRTILLQHDVSSPRPYSRLNHVSGTKGTFEDYPARIYVEGRGAGHRWAAIDEYKATHEHPLWTRIGELARNKGGHGGMDFVMMWRLVQCIREGLPPDFDVYDAAAWSAPLALSQMSVAQGSQPMKFPDFTRGEWAK</sequence>
<dbReference type="InterPro" id="IPR036291">
    <property type="entry name" value="NAD(P)-bd_dom_sf"/>
</dbReference>
<dbReference type="KEGG" id="pspc:Strain318_002308"/>
<evidence type="ECO:0000259" key="6">
    <source>
        <dbReference type="Pfam" id="PF01408"/>
    </source>
</evidence>
<dbReference type="Pfam" id="PF01408">
    <property type="entry name" value="GFO_IDH_MocA"/>
    <property type="match status" value="1"/>
</dbReference>
<dbReference type="GO" id="GO:0016798">
    <property type="term" value="F:hydrolase activity, acting on glycosyl bonds"/>
    <property type="evidence" value="ECO:0007669"/>
    <property type="project" value="UniProtKB-KW"/>
</dbReference>
<dbReference type="PROSITE" id="PS51318">
    <property type="entry name" value="TAT"/>
    <property type="match status" value="1"/>
</dbReference>
<evidence type="ECO:0000256" key="3">
    <source>
        <dbReference type="ARBA" id="ARBA00022801"/>
    </source>
</evidence>
<dbReference type="InterPro" id="IPR019546">
    <property type="entry name" value="TAT_signal_bac_arc"/>
</dbReference>
<evidence type="ECO:0000256" key="5">
    <source>
        <dbReference type="ARBA" id="ARBA00023295"/>
    </source>
</evidence>
<dbReference type="EMBL" id="CP130612">
    <property type="protein sequence ID" value="WKW12995.1"/>
    <property type="molecule type" value="Genomic_DNA"/>
</dbReference>
<evidence type="ECO:0000259" key="7">
    <source>
        <dbReference type="Pfam" id="PF21252"/>
    </source>
</evidence>
<reference evidence="8" key="1">
    <citation type="submission" date="2023-07" db="EMBL/GenBank/DDBJ databases">
        <authorList>
            <person name="Haufschild T."/>
            <person name="Kallscheuer N."/>
            <person name="Hammer J."/>
            <person name="Kohn T."/>
            <person name="Kabuu M."/>
            <person name="Jogler M."/>
            <person name="Wohfarth N."/>
            <person name="Heuer A."/>
            <person name="Rohde M."/>
            <person name="van Teeseling M.C.F."/>
            <person name="Jogler C."/>
        </authorList>
    </citation>
    <scope>NUCLEOTIDE SEQUENCE</scope>
    <source>
        <strain evidence="8">Strain 138</strain>
        <strain evidence="9">Strain 318</strain>
    </source>
</reference>
<dbReference type="InterPro" id="IPR006311">
    <property type="entry name" value="TAT_signal"/>
</dbReference>
<dbReference type="InterPro" id="IPR000683">
    <property type="entry name" value="Gfo/Idh/MocA-like_OxRdtase_N"/>
</dbReference>
<organism evidence="8">
    <name type="scientific">Pseudogemmatithrix spongiicola</name>
    <dbReference type="NCBI Taxonomy" id="3062599"/>
    <lineage>
        <taxon>Bacteria</taxon>
        <taxon>Pseudomonadati</taxon>
        <taxon>Gemmatimonadota</taxon>
        <taxon>Gemmatimonadia</taxon>
        <taxon>Gemmatimonadales</taxon>
        <taxon>Gemmatimonadaceae</taxon>
        <taxon>Pseudogemmatithrix</taxon>
    </lineage>
</organism>
<comment type="similarity">
    <text evidence="2">Belongs to the Gfo/Idh/MocA family. Glycosyl hydrolase 109 subfamily.</text>
</comment>
<dbReference type="InterPro" id="IPR049303">
    <property type="entry name" value="Glyco_hydro_109_C"/>
</dbReference>
<feature type="domain" description="Glycosyl hydrolase 109 C-terminal" evidence="7">
    <location>
        <begin position="204"/>
        <end position="371"/>
    </location>
</feature>
<dbReference type="PANTHER" id="PTHR43818">
    <property type="entry name" value="BCDNA.GH03377"/>
    <property type="match status" value="1"/>
</dbReference>
<evidence type="ECO:0000313" key="8">
    <source>
        <dbReference type="EMBL" id="WKW12995.1"/>
    </source>
</evidence>
<dbReference type="EMBL" id="CP130613">
    <property type="protein sequence ID" value="WKW15901.1"/>
    <property type="molecule type" value="Genomic_DNA"/>
</dbReference>
<accession>A0AA49K1E2</accession>
<dbReference type="GO" id="GO:0000166">
    <property type="term" value="F:nucleotide binding"/>
    <property type="evidence" value="ECO:0007669"/>
    <property type="project" value="InterPro"/>
</dbReference>
<gene>
    <name evidence="8" type="ORF">Strain138_002309</name>
    <name evidence="9" type="ORF">Strain318_002308</name>
</gene>
<keyword evidence="4" id="KW-0520">NAD</keyword>
<evidence type="ECO:0000313" key="10">
    <source>
        <dbReference type="Proteomes" id="UP001229955"/>
    </source>
</evidence>
<keyword evidence="3" id="KW-0378">Hydrolase</keyword>
<feature type="domain" description="Gfo/Idh/MocA-like oxidoreductase N-terminal" evidence="6">
    <location>
        <begin position="67"/>
        <end position="163"/>
    </location>
</feature>
<accession>A0AA49JW60</accession>
<evidence type="ECO:0000313" key="9">
    <source>
        <dbReference type="EMBL" id="WKW15901.1"/>
    </source>
</evidence>
<evidence type="ECO:0000256" key="2">
    <source>
        <dbReference type="ARBA" id="ARBA00009329"/>
    </source>
</evidence>
<dbReference type="SUPFAM" id="SSF51735">
    <property type="entry name" value="NAD(P)-binding Rossmann-fold domains"/>
    <property type="match status" value="1"/>
</dbReference>